<proteinExistence type="predicted"/>
<dbReference type="Proteomes" id="UP000826234">
    <property type="component" value="Unassembled WGS sequence"/>
</dbReference>
<protein>
    <recommendedName>
        <fullName evidence="3">VWFA domain-containing protein</fullName>
    </recommendedName>
</protein>
<evidence type="ECO:0000313" key="1">
    <source>
        <dbReference type="EMBL" id="KAH0618447.1"/>
    </source>
</evidence>
<dbReference type="InterPro" id="IPR036465">
    <property type="entry name" value="vWFA_dom_sf"/>
</dbReference>
<organism evidence="1 2">
    <name type="scientific">Phrynosoma platyrhinos</name>
    <name type="common">Desert horned lizard</name>
    <dbReference type="NCBI Taxonomy" id="52577"/>
    <lineage>
        <taxon>Eukaryota</taxon>
        <taxon>Metazoa</taxon>
        <taxon>Chordata</taxon>
        <taxon>Craniata</taxon>
        <taxon>Vertebrata</taxon>
        <taxon>Euteleostomi</taxon>
        <taxon>Lepidosauria</taxon>
        <taxon>Squamata</taxon>
        <taxon>Bifurcata</taxon>
        <taxon>Unidentata</taxon>
        <taxon>Episquamata</taxon>
        <taxon>Toxicofera</taxon>
        <taxon>Iguania</taxon>
        <taxon>Phrynosomatidae</taxon>
        <taxon>Phrynosomatinae</taxon>
        <taxon>Phrynosoma</taxon>
    </lineage>
</organism>
<comment type="caution">
    <text evidence="1">The sequence shown here is derived from an EMBL/GenBank/DDBJ whole genome shotgun (WGS) entry which is preliminary data.</text>
</comment>
<dbReference type="SUPFAM" id="SSF53300">
    <property type="entry name" value="vWA-like"/>
    <property type="match status" value="1"/>
</dbReference>
<feature type="non-terminal residue" evidence="1">
    <location>
        <position position="1"/>
    </location>
</feature>
<gene>
    <name evidence="1" type="ORF">JD844_017658</name>
</gene>
<dbReference type="EMBL" id="JAIPUX010005289">
    <property type="protein sequence ID" value="KAH0618447.1"/>
    <property type="molecule type" value="Genomic_DNA"/>
</dbReference>
<accession>A0ABQ7SM57</accession>
<name>A0ABQ7SM57_PHRPL</name>
<evidence type="ECO:0008006" key="3">
    <source>
        <dbReference type="Google" id="ProtNLM"/>
    </source>
</evidence>
<reference evidence="1 2" key="1">
    <citation type="journal article" date="2022" name="Gigascience">
        <title>A chromosome-level genome assembly and annotation of the desert horned lizard, Phrynosoma platyrhinos, provides insight into chromosomal rearrangements among reptiles.</title>
        <authorList>
            <person name="Koochekian N."/>
            <person name="Ascanio A."/>
            <person name="Farleigh K."/>
            <person name="Card D.C."/>
            <person name="Schield D.R."/>
            <person name="Castoe T.A."/>
            <person name="Jezkova T."/>
        </authorList>
    </citation>
    <scope>NUCLEOTIDE SEQUENCE [LARGE SCALE GENOMIC DNA]</scope>
    <source>
        <strain evidence="1">NK-2021</strain>
    </source>
</reference>
<sequence length="104" mass="11281">NNRIARLKQAAELFILQIIEMGSWAGIVTFNSEATIKTGLQEIVFLQKYTSTEGCEIVLLTDGEDATVSSCFPQVQSSGSIIHTIAFGLEAAKELEKLADMTGK</sequence>
<evidence type="ECO:0000313" key="2">
    <source>
        <dbReference type="Proteomes" id="UP000826234"/>
    </source>
</evidence>
<keyword evidence="2" id="KW-1185">Reference proteome</keyword>